<dbReference type="Pfam" id="PF00171">
    <property type="entry name" value="Aldedh"/>
    <property type="match status" value="1"/>
</dbReference>
<comment type="caution">
    <text evidence="4">The sequence shown here is derived from an EMBL/GenBank/DDBJ whole genome shotgun (WGS) entry which is preliminary data.</text>
</comment>
<evidence type="ECO:0000259" key="3">
    <source>
        <dbReference type="Pfam" id="PF00171"/>
    </source>
</evidence>
<reference evidence="4 5" key="1">
    <citation type="submission" date="2020-07" db="EMBL/GenBank/DDBJ databases">
        <title>Sequencing the genomes of 1000 actinobacteria strains.</title>
        <authorList>
            <person name="Klenk H.-P."/>
        </authorList>
    </citation>
    <scope>NUCLEOTIDE SEQUENCE [LARGE SCALE GENOMIC DNA]</scope>
    <source>
        <strain evidence="4 5">DSM 44121</strain>
    </source>
</reference>
<dbReference type="RefSeq" id="WP_182615126.1">
    <property type="nucleotide sequence ID" value="NZ_BAAATF010000007.1"/>
</dbReference>
<feature type="region of interest" description="Disordered" evidence="2">
    <location>
        <begin position="348"/>
        <end position="370"/>
    </location>
</feature>
<accession>A0A7W3J7J2</accession>
<keyword evidence="1 4" id="KW-0560">Oxidoreductase</keyword>
<dbReference type="Gene3D" id="3.40.605.10">
    <property type="entry name" value="Aldehyde Dehydrogenase, Chain A, domain 1"/>
    <property type="match status" value="1"/>
</dbReference>
<evidence type="ECO:0000313" key="5">
    <source>
        <dbReference type="Proteomes" id="UP000540568"/>
    </source>
</evidence>
<evidence type="ECO:0000256" key="2">
    <source>
        <dbReference type="SAM" id="MobiDB-lite"/>
    </source>
</evidence>
<dbReference type="AlphaFoldDB" id="A0A7W3J7J2"/>
<dbReference type="InterPro" id="IPR016161">
    <property type="entry name" value="Ald_DH/histidinol_DH"/>
</dbReference>
<feature type="compositionally biased region" description="Low complexity" evidence="2">
    <location>
        <begin position="357"/>
        <end position="370"/>
    </location>
</feature>
<dbReference type="PANTHER" id="PTHR43353">
    <property type="entry name" value="SUCCINATE-SEMIALDEHYDE DEHYDROGENASE, MITOCHONDRIAL"/>
    <property type="match status" value="1"/>
</dbReference>
<evidence type="ECO:0000313" key="4">
    <source>
        <dbReference type="EMBL" id="MBA8807579.1"/>
    </source>
</evidence>
<dbReference type="InterPro" id="IPR015590">
    <property type="entry name" value="Aldehyde_DH_dom"/>
</dbReference>
<proteinExistence type="predicted"/>
<keyword evidence="5" id="KW-1185">Reference proteome</keyword>
<dbReference type="EMBL" id="JACGWV010000001">
    <property type="protein sequence ID" value="MBA8807579.1"/>
    <property type="molecule type" value="Genomic_DNA"/>
</dbReference>
<dbReference type="Proteomes" id="UP000540568">
    <property type="component" value="Unassembled WGS sequence"/>
</dbReference>
<feature type="domain" description="Aldehyde dehydrogenase" evidence="3">
    <location>
        <begin position="22"/>
        <end position="460"/>
    </location>
</feature>
<gene>
    <name evidence="4" type="ORF">FHX71_001521</name>
</gene>
<dbReference type="Gene3D" id="3.40.309.10">
    <property type="entry name" value="Aldehyde Dehydrogenase, Chain A, domain 2"/>
    <property type="match status" value="1"/>
</dbReference>
<dbReference type="InterPro" id="IPR050740">
    <property type="entry name" value="Aldehyde_DH_Superfamily"/>
</dbReference>
<dbReference type="InterPro" id="IPR016162">
    <property type="entry name" value="Ald_DH_N"/>
</dbReference>
<sequence length="526" mass="53075">MDVTSPVRSRDARTGAVRDLDVVETTPESLDDVARRAATAAPDLAAWPRERRAALLEALADALDADRDALVAEADRETALGPDRLGGELTRTAYQLRTFARVVLDGGYLEATIDHAGDTPMGPRPDLRRMLVPLGPVAVYAASNFPFAFSVLGGDTASALAAGNPVVVKAHPGHPATSERVARLAERAVAATGAPAGTFALVHGFDAGVALVSHPAIRAAGFTGSLAGGRALADAAAARPAPIPFYGELSSINPVLVTPSAAREKADVYGAGLAGSVLQGGGQFCTKPGLVLVPAGADGDRVVEAFGRAIGAAPALPALTAGMADAYERGLTARAAEAVVRARGVDPGAGTGGAGAAGSETAGSGTAGSAASTTRPALLEVDAGALTADLVEECFGPLAVVVRYAAEAEAVGVVGQVEGSLTASILTAGATDLDLPDARAALAARAGRVLYDGYPTGVAVAWAQHHGGPWPSTNTLHTSVGATAIRRFLRPLAWQQAPEHALPPELRDGAPVVPVRIDGELVLPTA</sequence>
<dbReference type="PANTHER" id="PTHR43353:SF3">
    <property type="entry name" value="ALDEHYDE DEHYDROGENASE-RELATED"/>
    <property type="match status" value="1"/>
</dbReference>
<dbReference type="EC" id="1.2.1.4" evidence="4"/>
<dbReference type="SUPFAM" id="SSF53720">
    <property type="entry name" value="ALDH-like"/>
    <property type="match status" value="1"/>
</dbReference>
<name>A0A7W3J7J2_9MICO</name>
<dbReference type="InterPro" id="IPR016163">
    <property type="entry name" value="Ald_DH_C"/>
</dbReference>
<dbReference type="GO" id="GO:0033721">
    <property type="term" value="F:aldehyde dehydrogenase (NADP+) activity"/>
    <property type="evidence" value="ECO:0007669"/>
    <property type="project" value="UniProtKB-EC"/>
</dbReference>
<protein>
    <submittedName>
        <fullName evidence="4">NADP-dependent aldehyde dehydrogenase</fullName>
        <ecNumber evidence="4">1.2.1.4</ecNumber>
    </submittedName>
</protein>
<organism evidence="4 5">
    <name type="scientific">Promicromonospora sukumoe</name>
    <dbReference type="NCBI Taxonomy" id="88382"/>
    <lineage>
        <taxon>Bacteria</taxon>
        <taxon>Bacillati</taxon>
        <taxon>Actinomycetota</taxon>
        <taxon>Actinomycetes</taxon>
        <taxon>Micrococcales</taxon>
        <taxon>Promicromonosporaceae</taxon>
        <taxon>Promicromonospora</taxon>
    </lineage>
</organism>
<evidence type="ECO:0000256" key="1">
    <source>
        <dbReference type="ARBA" id="ARBA00023002"/>
    </source>
</evidence>